<dbReference type="Proteomes" id="UP001501231">
    <property type="component" value="Unassembled WGS sequence"/>
</dbReference>
<dbReference type="InterPro" id="IPR029033">
    <property type="entry name" value="His_PPase_superfam"/>
</dbReference>
<evidence type="ECO:0000313" key="1">
    <source>
        <dbReference type="EMBL" id="GAA2455860.1"/>
    </source>
</evidence>
<accession>A0ABP5XH70</accession>
<proteinExistence type="predicted"/>
<protein>
    <recommendedName>
        <fullName evidence="3">Phosphoglycerate mutase</fullName>
    </recommendedName>
</protein>
<gene>
    <name evidence="1" type="ORF">GCM10010191_88920</name>
</gene>
<dbReference type="InterPro" id="IPR027417">
    <property type="entry name" value="P-loop_NTPase"/>
</dbReference>
<dbReference type="SUPFAM" id="SSF52540">
    <property type="entry name" value="P-loop containing nucleoside triphosphate hydrolases"/>
    <property type="match status" value="1"/>
</dbReference>
<dbReference type="PANTHER" id="PTHR48100">
    <property type="entry name" value="BROAD-SPECIFICITY PHOSPHATASE YOR283W-RELATED"/>
    <property type="match status" value="1"/>
</dbReference>
<dbReference type="PANTHER" id="PTHR48100:SF1">
    <property type="entry name" value="HISTIDINE PHOSPHATASE FAMILY PROTEIN-RELATED"/>
    <property type="match status" value="1"/>
</dbReference>
<name>A0ABP5XH70_9ACTN</name>
<dbReference type="Gene3D" id="3.40.50.300">
    <property type="entry name" value="P-loop containing nucleotide triphosphate hydrolases"/>
    <property type="match status" value="1"/>
</dbReference>
<dbReference type="InterPro" id="IPR050275">
    <property type="entry name" value="PGM_Phosphatase"/>
</dbReference>
<sequence>MSRLFAVLIRGLPGTGKTTTAALLRDTLNPAVRVSNDSVRYMAQPRDFTTFTLEASERACLDLAISYCDSGFLPILDGVYEDVEFLESQALRFDRRGCKLITISLTAEMADLVERNNLRDPLQRMDEARLQQLHSSYQVVGYPLPIRGKLPEEVCDDILDIIEQERPDKRETLIGEDEVDLLFMRHGAPDYPAGVYPDPFTMGLSARGRAEARAAQPAIRRFAPDVVISSDFARAVETAELATAGTELKTEVNEALRERVFLQLVGKEVSAILAEMGADGQSIMGGNSDAVELAQDESYADARERVLDFFGSLPARYGGKRVLVVGHGGPHQWLVEQALGVDLKGVRRYRWDTGSFSRFTLTARETRLEAMNLGPSAVVPGRDLGAV</sequence>
<dbReference type="SMART" id="SM00855">
    <property type="entry name" value="PGAM"/>
    <property type="match status" value="1"/>
</dbReference>
<organism evidence="1 2">
    <name type="scientific">Actinomadura vinacea</name>
    <dbReference type="NCBI Taxonomy" id="115336"/>
    <lineage>
        <taxon>Bacteria</taxon>
        <taxon>Bacillati</taxon>
        <taxon>Actinomycetota</taxon>
        <taxon>Actinomycetes</taxon>
        <taxon>Streptosporangiales</taxon>
        <taxon>Thermomonosporaceae</taxon>
        <taxon>Actinomadura</taxon>
    </lineage>
</organism>
<dbReference type="InterPro" id="IPR013078">
    <property type="entry name" value="His_Pase_superF_clade-1"/>
</dbReference>
<keyword evidence="2" id="KW-1185">Reference proteome</keyword>
<dbReference type="CDD" id="cd07067">
    <property type="entry name" value="HP_PGM_like"/>
    <property type="match status" value="1"/>
</dbReference>
<dbReference type="SUPFAM" id="SSF53254">
    <property type="entry name" value="Phosphoglycerate mutase-like"/>
    <property type="match status" value="1"/>
</dbReference>
<dbReference type="Gene3D" id="3.40.50.1240">
    <property type="entry name" value="Phosphoglycerate mutase-like"/>
    <property type="match status" value="1"/>
</dbReference>
<evidence type="ECO:0008006" key="3">
    <source>
        <dbReference type="Google" id="ProtNLM"/>
    </source>
</evidence>
<comment type="caution">
    <text evidence="1">The sequence shown here is derived from an EMBL/GenBank/DDBJ whole genome shotgun (WGS) entry which is preliminary data.</text>
</comment>
<dbReference type="EMBL" id="BAAARW010000044">
    <property type="protein sequence ID" value="GAA2455860.1"/>
    <property type="molecule type" value="Genomic_DNA"/>
</dbReference>
<reference evidence="2" key="1">
    <citation type="journal article" date="2019" name="Int. J. Syst. Evol. Microbiol.">
        <title>The Global Catalogue of Microorganisms (GCM) 10K type strain sequencing project: providing services to taxonomists for standard genome sequencing and annotation.</title>
        <authorList>
            <consortium name="The Broad Institute Genomics Platform"/>
            <consortium name="The Broad Institute Genome Sequencing Center for Infectious Disease"/>
            <person name="Wu L."/>
            <person name="Ma J."/>
        </authorList>
    </citation>
    <scope>NUCLEOTIDE SEQUENCE [LARGE SCALE GENOMIC DNA]</scope>
    <source>
        <strain evidence="2">JCM 3325</strain>
    </source>
</reference>
<dbReference type="Pfam" id="PF00300">
    <property type="entry name" value="His_Phos_1"/>
    <property type="match status" value="1"/>
</dbReference>
<evidence type="ECO:0000313" key="2">
    <source>
        <dbReference type="Proteomes" id="UP001501231"/>
    </source>
</evidence>